<feature type="compositionally biased region" description="Polar residues" evidence="1">
    <location>
        <begin position="68"/>
        <end position="84"/>
    </location>
</feature>
<organism evidence="2 3">
    <name type="scientific">Apatococcus lobatus</name>
    <dbReference type="NCBI Taxonomy" id="904363"/>
    <lineage>
        <taxon>Eukaryota</taxon>
        <taxon>Viridiplantae</taxon>
        <taxon>Chlorophyta</taxon>
        <taxon>core chlorophytes</taxon>
        <taxon>Trebouxiophyceae</taxon>
        <taxon>Chlorellales</taxon>
        <taxon>Chlorellaceae</taxon>
        <taxon>Apatococcus</taxon>
    </lineage>
</organism>
<reference evidence="2 3" key="1">
    <citation type="journal article" date="2024" name="Nat. Commun.">
        <title>Phylogenomics reveals the evolutionary origins of lichenization in chlorophyte algae.</title>
        <authorList>
            <person name="Puginier C."/>
            <person name="Libourel C."/>
            <person name="Otte J."/>
            <person name="Skaloud P."/>
            <person name="Haon M."/>
            <person name="Grisel S."/>
            <person name="Petersen M."/>
            <person name="Berrin J.G."/>
            <person name="Delaux P.M."/>
            <person name="Dal Grande F."/>
            <person name="Keller J."/>
        </authorList>
    </citation>
    <scope>NUCLEOTIDE SEQUENCE [LARGE SCALE GENOMIC DNA]</scope>
    <source>
        <strain evidence="2 3">SAG 2145</strain>
    </source>
</reference>
<accession>A0AAW1S321</accession>
<evidence type="ECO:0000313" key="2">
    <source>
        <dbReference type="EMBL" id="KAK9840003.1"/>
    </source>
</evidence>
<keyword evidence="3" id="KW-1185">Reference proteome</keyword>
<comment type="caution">
    <text evidence="2">The sequence shown here is derived from an EMBL/GenBank/DDBJ whole genome shotgun (WGS) entry which is preliminary data.</text>
</comment>
<sequence length="166" mass="17836">MTSTLKTWLQGRPSLDATPSTPGKDPTPIELCRPSVARTHSFNDFSCSAADDAEQDFAAADRKRLSERFSTPVPSSTFHSQTGTGAAADWLQFRRPPLSRASCSGAASDPITIQPRRSIGASTAGDSSVQSDDSAPETPRVSSGWQPKADSIEHWEWSELIRGSSL</sequence>
<name>A0AAW1S321_9CHLO</name>
<dbReference type="Proteomes" id="UP001438707">
    <property type="component" value="Unassembled WGS sequence"/>
</dbReference>
<feature type="region of interest" description="Disordered" evidence="1">
    <location>
        <begin position="1"/>
        <end position="28"/>
    </location>
</feature>
<evidence type="ECO:0000313" key="3">
    <source>
        <dbReference type="Proteomes" id="UP001438707"/>
    </source>
</evidence>
<feature type="region of interest" description="Disordered" evidence="1">
    <location>
        <begin position="68"/>
        <end position="149"/>
    </location>
</feature>
<evidence type="ECO:0000256" key="1">
    <source>
        <dbReference type="SAM" id="MobiDB-lite"/>
    </source>
</evidence>
<protein>
    <submittedName>
        <fullName evidence="2">Uncharacterized protein</fullName>
    </submittedName>
</protein>
<dbReference type="AlphaFoldDB" id="A0AAW1S321"/>
<feature type="compositionally biased region" description="Polar residues" evidence="1">
    <location>
        <begin position="120"/>
        <end position="133"/>
    </location>
</feature>
<proteinExistence type="predicted"/>
<dbReference type="EMBL" id="JALJOS010000004">
    <property type="protein sequence ID" value="KAK9840003.1"/>
    <property type="molecule type" value="Genomic_DNA"/>
</dbReference>
<gene>
    <name evidence="2" type="ORF">WJX74_001811</name>
</gene>